<dbReference type="CDD" id="cd11304">
    <property type="entry name" value="Cadherin_repeat"/>
    <property type="match status" value="1"/>
</dbReference>
<proteinExistence type="predicted"/>
<evidence type="ECO:0000313" key="1">
    <source>
        <dbReference type="EMBL" id="QDT39339.1"/>
    </source>
</evidence>
<gene>
    <name evidence="1" type="ORF">Pan189_37450</name>
</gene>
<dbReference type="EMBL" id="CP036268">
    <property type="protein sequence ID" value="QDT39339.1"/>
    <property type="molecule type" value="Genomic_DNA"/>
</dbReference>
<dbReference type="AlphaFoldDB" id="A0A517R645"/>
<protein>
    <recommendedName>
        <fullName evidence="3">Cadherin domain-containing protein</fullName>
    </recommendedName>
</protein>
<keyword evidence="2" id="KW-1185">Reference proteome</keyword>
<dbReference type="Pfam" id="PF14412">
    <property type="entry name" value="AHH"/>
    <property type="match status" value="1"/>
</dbReference>
<reference evidence="1 2" key="1">
    <citation type="submission" date="2019-02" db="EMBL/GenBank/DDBJ databases">
        <title>Deep-cultivation of Planctomycetes and their phenomic and genomic characterization uncovers novel biology.</title>
        <authorList>
            <person name="Wiegand S."/>
            <person name="Jogler M."/>
            <person name="Boedeker C."/>
            <person name="Pinto D."/>
            <person name="Vollmers J."/>
            <person name="Rivas-Marin E."/>
            <person name="Kohn T."/>
            <person name="Peeters S.H."/>
            <person name="Heuer A."/>
            <person name="Rast P."/>
            <person name="Oberbeckmann S."/>
            <person name="Bunk B."/>
            <person name="Jeske O."/>
            <person name="Meyerdierks A."/>
            <person name="Storesund J.E."/>
            <person name="Kallscheuer N."/>
            <person name="Luecker S."/>
            <person name="Lage O.M."/>
            <person name="Pohl T."/>
            <person name="Merkel B.J."/>
            <person name="Hornburger P."/>
            <person name="Mueller R.-W."/>
            <person name="Bruemmer F."/>
            <person name="Labrenz M."/>
            <person name="Spormann A.M."/>
            <person name="Op den Camp H."/>
            <person name="Overmann J."/>
            <person name="Amann R."/>
            <person name="Jetten M.S.M."/>
            <person name="Mascher T."/>
            <person name="Medema M.H."/>
            <person name="Devos D.P."/>
            <person name="Kaster A.-K."/>
            <person name="Ovreas L."/>
            <person name="Rohde M."/>
            <person name="Galperin M.Y."/>
            <person name="Jogler C."/>
        </authorList>
    </citation>
    <scope>NUCLEOTIDE SEQUENCE [LARGE SCALE GENOMIC DNA]</scope>
    <source>
        <strain evidence="1 2">Pan189</strain>
    </source>
</reference>
<dbReference type="Gene3D" id="2.60.40.60">
    <property type="entry name" value="Cadherins"/>
    <property type="match status" value="1"/>
</dbReference>
<evidence type="ECO:0000313" key="2">
    <source>
        <dbReference type="Proteomes" id="UP000317318"/>
    </source>
</evidence>
<dbReference type="OrthoDB" id="292060at2"/>
<accession>A0A517R645</accession>
<organism evidence="1 2">
    <name type="scientific">Stratiformator vulcanicus</name>
    <dbReference type="NCBI Taxonomy" id="2527980"/>
    <lineage>
        <taxon>Bacteria</taxon>
        <taxon>Pseudomonadati</taxon>
        <taxon>Planctomycetota</taxon>
        <taxon>Planctomycetia</taxon>
        <taxon>Planctomycetales</taxon>
        <taxon>Planctomycetaceae</taxon>
        <taxon>Stratiformator</taxon>
    </lineage>
</organism>
<evidence type="ECO:0008006" key="3">
    <source>
        <dbReference type="Google" id="ProtNLM"/>
    </source>
</evidence>
<dbReference type="KEGG" id="svp:Pan189_37450"/>
<dbReference type="Proteomes" id="UP000317318">
    <property type="component" value="Chromosome"/>
</dbReference>
<sequence length="569" mass="62060">MDELSYTVTDGVSSDSAGVKIAVVGDINITLSEDTAVGTYVATPLPAGWASDPFSVSLSNSEYFEIEEIDGEHKLKLIKQLDYESTGYIDGKSWKGVGFTEAFEVTATEGGAAGFDAASGRVVVSVEDVNSHFSRDRYTADPVHEDAAGPVSVTLSLADPTSSGVSYRLKANQTLGHRSDDRFALEDLIEIDAATGELRFLDRPYYSLTDELEIVVEAVIDGAVVSSTTVAIPVIENAADRTQVTDAVFSWELFWHNVGVLPKGGVAKQWYNSHNVELVRKAYLFSSGRLVEKDGNFVRRVDIKRGHDEFEAAIAFVRVVTDYAVLGFAAEANLPTDPGDVEEWIEYRQGLASTSAEITATGAELYISGIAIAGEPIDWALAVSDIVEGDLTAAVAFLPFVTAGGLVVVRRTGIGDEITEVVFQNGREAYEWFRNSRSLRSAMNAMPTGFVAHHVIPAASIQQSEFLLHAVNVKHVDLNAAWNGFALPGSAAARNSWLAAGNQGKFLPIHNSGHPQYRQYVENELEKIQLRWISDNKDWSLSVIRTELFRLRNDLIDRMKNGAFGDRLP</sequence>
<name>A0A517R645_9PLAN</name>
<dbReference type="InterPro" id="IPR032871">
    <property type="entry name" value="AHH_dom_containing"/>
</dbReference>